<dbReference type="Proteomes" id="UP000293342">
    <property type="component" value="Unassembled WGS sequence"/>
</dbReference>
<keyword evidence="2" id="KW-0238">DNA-binding</keyword>
<evidence type="ECO:0000259" key="1">
    <source>
        <dbReference type="Pfam" id="PF12728"/>
    </source>
</evidence>
<name>A0A4R0K064_9ACTN</name>
<keyword evidence="3" id="KW-1185">Reference proteome</keyword>
<protein>
    <submittedName>
        <fullName evidence="2">DNA-binding protein</fullName>
    </submittedName>
</protein>
<dbReference type="GO" id="GO:0003677">
    <property type="term" value="F:DNA binding"/>
    <property type="evidence" value="ECO:0007669"/>
    <property type="project" value="UniProtKB-KW"/>
</dbReference>
<dbReference type="EMBL" id="SJKD01000002">
    <property type="protein sequence ID" value="TCC51076.1"/>
    <property type="molecule type" value="Genomic_DNA"/>
</dbReference>
<organism evidence="2 3">
    <name type="scientific">Kribbella capetownensis</name>
    <dbReference type="NCBI Taxonomy" id="1572659"/>
    <lineage>
        <taxon>Bacteria</taxon>
        <taxon>Bacillati</taxon>
        <taxon>Actinomycetota</taxon>
        <taxon>Actinomycetes</taxon>
        <taxon>Propionibacteriales</taxon>
        <taxon>Kribbellaceae</taxon>
        <taxon>Kribbella</taxon>
    </lineage>
</organism>
<comment type="caution">
    <text evidence="2">The sequence shown here is derived from an EMBL/GenBank/DDBJ whole genome shotgun (WGS) entry which is preliminary data.</text>
</comment>
<dbReference type="RefSeq" id="WP_131513768.1">
    <property type="nucleotide sequence ID" value="NZ_SJKD01000002.1"/>
</dbReference>
<reference evidence="2 3" key="1">
    <citation type="submission" date="2019-02" db="EMBL/GenBank/DDBJ databases">
        <title>Kribbella capetownensis sp. nov. and Kribbella speibonae sp. nov., isolated from soil.</title>
        <authorList>
            <person name="Curtis S.M."/>
            <person name="Norton I."/>
            <person name="Everest G.J."/>
            <person name="Meyers P.R."/>
        </authorList>
    </citation>
    <scope>NUCLEOTIDE SEQUENCE [LARGE SCALE GENOMIC DNA]</scope>
    <source>
        <strain evidence="2 3">YM53</strain>
    </source>
</reference>
<accession>A0A4R0K064</accession>
<sequence>MARPPPRILTTPDTRRAYEQHEAKWVSAKEAARILGVSESTVHRMARRGCSSVGRGTGDTPARRWRRCWLWGT</sequence>
<proteinExistence type="predicted"/>
<dbReference type="InterPro" id="IPR009061">
    <property type="entry name" value="DNA-bd_dom_put_sf"/>
</dbReference>
<dbReference type="AlphaFoldDB" id="A0A4R0K064"/>
<dbReference type="InterPro" id="IPR041657">
    <property type="entry name" value="HTH_17"/>
</dbReference>
<gene>
    <name evidence="2" type="ORF">E0H75_13110</name>
</gene>
<dbReference type="Pfam" id="PF12728">
    <property type="entry name" value="HTH_17"/>
    <property type="match status" value="1"/>
</dbReference>
<feature type="domain" description="Helix-turn-helix" evidence="1">
    <location>
        <begin position="25"/>
        <end position="49"/>
    </location>
</feature>
<evidence type="ECO:0000313" key="2">
    <source>
        <dbReference type="EMBL" id="TCC51076.1"/>
    </source>
</evidence>
<dbReference type="SUPFAM" id="SSF46955">
    <property type="entry name" value="Putative DNA-binding domain"/>
    <property type="match status" value="1"/>
</dbReference>
<evidence type="ECO:0000313" key="3">
    <source>
        <dbReference type="Proteomes" id="UP000293342"/>
    </source>
</evidence>